<name>A0A1S9R8B1_PENBI</name>
<reference evidence="3" key="1">
    <citation type="submission" date="2015-09" db="EMBL/GenBank/DDBJ databases">
        <authorList>
            <person name="Fill T.P."/>
            <person name="Baretta J.F."/>
            <person name="de Almeida L.G."/>
            <person name="Rocha M."/>
            <person name="de Souza D.H."/>
            <person name="Malavazi I."/>
            <person name="Cerdeira L.T."/>
            <person name="Hong H."/>
            <person name="Samborskyy M."/>
            <person name="de Vasconcelos A.T."/>
            <person name="Leadlay P."/>
            <person name="Rodrigues-Filho E."/>
        </authorList>
    </citation>
    <scope>NUCLEOTIDE SEQUENCE [LARGE SCALE GENOMIC DNA]</scope>
    <source>
        <strain evidence="3">LaBioMMi 136</strain>
    </source>
</reference>
<feature type="compositionally biased region" description="Polar residues" evidence="1">
    <location>
        <begin position="41"/>
        <end position="52"/>
    </location>
</feature>
<evidence type="ECO:0000313" key="3">
    <source>
        <dbReference type="Proteomes" id="UP000190744"/>
    </source>
</evidence>
<organism evidence="2 3">
    <name type="scientific">Penicillium brasilianum</name>
    <dbReference type="NCBI Taxonomy" id="104259"/>
    <lineage>
        <taxon>Eukaryota</taxon>
        <taxon>Fungi</taxon>
        <taxon>Dikarya</taxon>
        <taxon>Ascomycota</taxon>
        <taxon>Pezizomycotina</taxon>
        <taxon>Eurotiomycetes</taxon>
        <taxon>Eurotiomycetidae</taxon>
        <taxon>Eurotiales</taxon>
        <taxon>Aspergillaceae</taxon>
        <taxon>Penicillium</taxon>
    </lineage>
</organism>
<sequence>MRPTTPRLSLLAHSCVRHRPSVSVLGRGQDAPRKAAASRAEQGNTSTGPDNTRNVCGRALACMMCQFAAFAGKYLLHRRTTPPNVKPPPARYLWAEIGHEARRAG</sequence>
<feature type="region of interest" description="Disordered" evidence="1">
    <location>
        <begin position="21"/>
        <end position="52"/>
    </location>
</feature>
<gene>
    <name evidence="2" type="ORF">PEBR_42299</name>
</gene>
<dbReference type="Proteomes" id="UP000190744">
    <property type="component" value="Unassembled WGS sequence"/>
</dbReference>
<evidence type="ECO:0000256" key="1">
    <source>
        <dbReference type="SAM" id="MobiDB-lite"/>
    </source>
</evidence>
<comment type="caution">
    <text evidence="2">The sequence shown here is derived from an EMBL/GenBank/DDBJ whole genome shotgun (WGS) entry which is preliminary data.</text>
</comment>
<evidence type="ECO:0000313" key="2">
    <source>
        <dbReference type="EMBL" id="OOQ81626.1"/>
    </source>
</evidence>
<accession>A0A1S9R8B1</accession>
<dbReference type="AlphaFoldDB" id="A0A1S9R8B1"/>
<protein>
    <submittedName>
        <fullName evidence="2">Uncharacterized protein</fullName>
    </submittedName>
</protein>
<proteinExistence type="predicted"/>
<dbReference type="EMBL" id="LJBN01000242">
    <property type="protein sequence ID" value="OOQ81626.1"/>
    <property type="molecule type" value="Genomic_DNA"/>
</dbReference>